<proteinExistence type="predicted"/>
<protein>
    <recommendedName>
        <fullName evidence="4">Membrane protein insertase YidC</fullName>
    </recommendedName>
</protein>
<evidence type="ECO:0000313" key="2">
    <source>
        <dbReference type="EMBL" id="MFD2097668.1"/>
    </source>
</evidence>
<dbReference type="RefSeq" id="WP_345341830.1">
    <property type="nucleotide sequence ID" value="NZ_BAABLI010000032.1"/>
</dbReference>
<gene>
    <name evidence="2" type="ORF">ACFSJ3_16890</name>
</gene>
<dbReference type="Proteomes" id="UP001597380">
    <property type="component" value="Unassembled WGS sequence"/>
</dbReference>
<name>A0ABW4XRF0_9GAMM</name>
<accession>A0ABW4XRF0</accession>
<evidence type="ECO:0008006" key="4">
    <source>
        <dbReference type="Google" id="ProtNLM"/>
    </source>
</evidence>
<keyword evidence="3" id="KW-1185">Reference proteome</keyword>
<evidence type="ECO:0000256" key="1">
    <source>
        <dbReference type="SAM" id="MobiDB-lite"/>
    </source>
</evidence>
<comment type="caution">
    <text evidence="2">The sequence shown here is derived from an EMBL/GenBank/DDBJ whole genome shotgun (WGS) entry which is preliminary data.</text>
</comment>
<reference evidence="3" key="1">
    <citation type="journal article" date="2019" name="Int. J. Syst. Evol. Microbiol.">
        <title>The Global Catalogue of Microorganisms (GCM) 10K type strain sequencing project: providing services to taxonomists for standard genome sequencing and annotation.</title>
        <authorList>
            <consortium name="The Broad Institute Genomics Platform"/>
            <consortium name="The Broad Institute Genome Sequencing Center for Infectious Disease"/>
            <person name="Wu L."/>
            <person name="Ma J."/>
        </authorList>
    </citation>
    <scope>NUCLEOTIDE SEQUENCE [LARGE SCALE GENOMIC DNA]</scope>
    <source>
        <strain evidence="3">CGMCC 1.10992</strain>
    </source>
</reference>
<sequence length="92" mass="10160">MNPSRIITILLVAISVLALLWWQYAPSSQPEATFSLAVGGSQPQPNNPSEEELEAKKLKVSVPEEEQIPDGDSNQTLMKLMLDGKAWLENPE</sequence>
<dbReference type="EMBL" id="JBHUHT010000028">
    <property type="protein sequence ID" value="MFD2097668.1"/>
    <property type="molecule type" value="Genomic_DNA"/>
</dbReference>
<evidence type="ECO:0000313" key="3">
    <source>
        <dbReference type="Proteomes" id="UP001597380"/>
    </source>
</evidence>
<organism evidence="2 3">
    <name type="scientific">Corallincola platygyrae</name>
    <dbReference type="NCBI Taxonomy" id="1193278"/>
    <lineage>
        <taxon>Bacteria</taxon>
        <taxon>Pseudomonadati</taxon>
        <taxon>Pseudomonadota</taxon>
        <taxon>Gammaproteobacteria</taxon>
        <taxon>Alteromonadales</taxon>
        <taxon>Psychromonadaceae</taxon>
        <taxon>Corallincola</taxon>
    </lineage>
</organism>
<feature type="region of interest" description="Disordered" evidence="1">
    <location>
        <begin position="35"/>
        <end position="54"/>
    </location>
</feature>